<dbReference type="EMBL" id="SGPM01000168">
    <property type="protein sequence ID" value="THH28606.1"/>
    <property type="molecule type" value="Genomic_DNA"/>
</dbReference>
<proteinExistence type="inferred from homology"/>
<evidence type="ECO:0000256" key="1">
    <source>
        <dbReference type="ARBA" id="ARBA00009005"/>
    </source>
</evidence>
<evidence type="ECO:0000259" key="5">
    <source>
        <dbReference type="Pfam" id="PF00656"/>
    </source>
</evidence>
<organism evidence="6 7">
    <name type="scientific">Antrodiella citrinella</name>
    <dbReference type="NCBI Taxonomy" id="2447956"/>
    <lineage>
        <taxon>Eukaryota</taxon>
        <taxon>Fungi</taxon>
        <taxon>Dikarya</taxon>
        <taxon>Basidiomycota</taxon>
        <taxon>Agaricomycotina</taxon>
        <taxon>Agaricomycetes</taxon>
        <taxon>Polyporales</taxon>
        <taxon>Steccherinaceae</taxon>
        <taxon>Antrodiella</taxon>
    </lineage>
</organism>
<protein>
    <recommendedName>
        <fullName evidence="5">Peptidase C14 caspase domain-containing protein</fullName>
    </recommendedName>
</protein>
<keyword evidence="2" id="KW-0053">Apoptosis</keyword>
<dbReference type="Gene3D" id="3.40.50.12660">
    <property type="match status" value="1"/>
</dbReference>
<feature type="compositionally biased region" description="Basic residues" evidence="4">
    <location>
        <begin position="73"/>
        <end position="82"/>
    </location>
</feature>
<dbReference type="Proteomes" id="UP000308730">
    <property type="component" value="Unassembled WGS sequence"/>
</dbReference>
<evidence type="ECO:0000313" key="6">
    <source>
        <dbReference type="EMBL" id="THH28606.1"/>
    </source>
</evidence>
<dbReference type="GO" id="GO:0004197">
    <property type="term" value="F:cysteine-type endopeptidase activity"/>
    <property type="evidence" value="ECO:0007669"/>
    <property type="project" value="InterPro"/>
</dbReference>
<dbReference type="SUPFAM" id="SSF52129">
    <property type="entry name" value="Caspase-like"/>
    <property type="match status" value="1"/>
</dbReference>
<dbReference type="GO" id="GO:0006915">
    <property type="term" value="P:apoptotic process"/>
    <property type="evidence" value="ECO:0007669"/>
    <property type="project" value="UniProtKB-KW"/>
</dbReference>
<dbReference type="InterPro" id="IPR050452">
    <property type="entry name" value="Metacaspase"/>
</dbReference>
<dbReference type="OrthoDB" id="3223806at2759"/>
<comment type="similarity">
    <text evidence="1">Belongs to the peptidase C14B family.</text>
</comment>
<feature type="region of interest" description="Disordered" evidence="4">
    <location>
        <begin position="1"/>
        <end position="89"/>
    </location>
</feature>
<dbReference type="GO" id="GO:0005737">
    <property type="term" value="C:cytoplasm"/>
    <property type="evidence" value="ECO:0007669"/>
    <property type="project" value="TreeGrafter"/>
</dbReference>
<feature type="domain" description="Peptidase C14 caspase" evidence="5">
    <location>
        <begin position="117"/>
        <end position="380"/>
    </location>
</feature>
<evidence type="ECO:0000313" key="7">
    <source>
        <dbReference type="Proteomes" id="UP000308730"/>
    </source>
</evidence>
<name>A0A4S4MR30_9APHY</name>
<evidence type="ECO:0000256" key="3">
    <source>
        <dbReference type="ARBA" id="ARBA00022807"/>
    </source>
</evidence>
<feature type="compositionally biased region" description="Pro residues" evidence="4">
    <location>
        <begin position="33"/>
        <end position="45"/>
    </location>
</feature>
<gene>
    <name evidence="6" type="ORF">EUX98_g5580</name>
</gene>
<keyword evidence="7" id="KW-1185">Reference proteome</keyword>
<evidence type="ECO:0000256" key="4">
    <source>
        <dbReference type="SAM" id="MobiDB-lite"/>
    </source>
</evidence>
<dbReference type="GO" id="GO:0006508">
    <property type="term" value="P:proteolysis"/>
    <property type="evidence" value="ECO:0007669"/>
    <property type="project" value="InterPro"/>
</dbReference>
<dbReference type="AlphaFoldDB" id="A0A4S4MR30"/>
<dbReference type="PANTHER" id="PTHR48104:SF30">
    <property type="entry name" value="METACASPASE-1"/>
    <property type="match status" value="1"/>
</dbReference>
<sequence>MGAPPTGPSYAPTYSAEPNYDPGYGSWGYANPDPAPGPPPPPPHSVSPAGHVHHRRSAPPIQATLSGQSSHSHVSHHVHSERHVHQAAAPVPRPVHHHTHTLSDEMPNFQYSKCTGKRKAVCIGINYFRQQYELKGCVNDAKNVYRFLNRHHNYREDDIVLLVDDSRNPRQMPTRQNILEAMRWLVKDAQPHDALFFHYSGHGGQEKDRDGDEIDGWDEVIYPLDYQKSGSIVDDLMHSIMVKPLPIGCRLTALFDVRSHCTLDISATLTESLQSCHSGSVLDLPYEYHTNGRTKGSQVTRSHIKEKSTPADVISWSGCKDSQKSADTFEDGAAAGAMSHAFISSLTLDPNQTYQDLLRSVRDILKVKYSQKPQLSSSHRIDTNLKFIL</sequence>
<keyword evidence="3" id="KW-0788">Thiol protease</keyword>
<dbReference type="InterPro" id="IPR011600">
    <property type="entry name" value="Pept_C14_caspase"/>
</dbReference>
<evidence type="ECO:0000256" key="2">
    <source>
        <dbReference type="ARBA" id="ARBA00022703"/>
    </source>
</evidence>
<accession>A0A4S4MR30</accession>
<comment type="caution">
    <text evidence="6">The sequence shown here is derived from an EMBL/GenBank/DDBJ whole genome shotgun (WGS) entry which is preliminary data.</text>
</comment>
<dbReference type="Pfam" id="PF00656">
    <property type="entry name" value="Peptidase_C14"/>
    <property type="match status" value="1"/>
</dbReference>
<keyword evidence="3" id="KW-0645">Protease</keyword>
<keyword evidence="3" id="KW-0378">Hydrolase</keyword>
<dbReference type="PANTHER" id="PTHR48104">
    <property type="entry name" value="METACASPASE-4"/>
    <property type="match status" value="1"/>
</dbReference>
<reference evidence="6 7" key="1">
    <citation type="submission" date="2019-02" db="EMBL/GenBank/DDBJ databases">
        <title>Genome sequencing of the rare red list fungi Antrodiella citrinella (Flaviporus citrinellus).</title>
        <authorList>
            <person name="Buettner E."/>
            <person name="Kellner H."/>
        </authorList>
    </citation>
    <scope>NUCLEOTIDE SEQUENCE [LARGE SCALE GENOMIC DNA]</scope>
    <source>
        <strain evidence="6 7">DSM 108506</strain>
    </source>
</reference>
<dbReference type="InterPro" id="IPR029030">
    <property type="entry name" value="Caspase-like_dom_sf"/>
</dbReference>